<dbReference type="EnsemblMetazoa" id="AMEM013221-RA">
    <property type="protein sequence ID" value="AMEM013221-PA"/>
    <property type="gene ID" value="AMEM013221"/>
</dbReference>
<protein>
    <submittedName>
        <fullName evidence="1">Uncharacterized protein</fullName>
    </submittedName>
</protein>
<organism evidence="1 2">
    <name type="scientific">Anopheles merus</name>
    <name type="common">Mosquito</name>
    <dbReference type="NCBI Taxonomy" id="30066"/>
    <lineage>
        <taxon>Eukaryota</taxon>
        <taxon>Metazoa</taxon>
        <taxon>Ecdysozoa</taxon>
        <taxon>Arthropoda</taxon>
        <taxon>Hexapoda</taxon>
        <taxon>Insecta</taxon>
        <taxon>Pterygota</taxon>
        <taxon>Neoptera</taxon>
        <taxon>Endopterygota</taxon>
        <taxon>Diptera</taxon>
        <taxon>Nematocera</taxon>
        <taxon>Culicoidea</taxon>
        <taxon>Culicidae</taxon>
        <taxon>Anophelinae</taxon>
        <taxon>Anopheles</taxon>
    </lineage>
</organism>
<evidence type="ECO:0000313" key="2">
    <source>
        <dbReference type="Proteomes" id="UP000075903"/>
    </source>
</evidence>
<proteinExistence type="predicted"/>
<dbReference type="AlphaFoldDB" id="A0A182VDQ0"/>
<reference evidence="1" key="1">
    <citation type="submission" date="2020-05" db="UniProtKB">
        <authorList>
            <consortium name="EnsemblMetazoa"/>
        </authorList>
    </citation>
    <scope>IDENTIFICATION</scope>
    <source>
        <strain evidence="1">MAF</strain>
    </source>
</reference>
<dbReference type="VEuPathDB" id="VectorBase:AMEM013221"/>
<accession>A0A182VDQ0</accession>
<evidence type="ECO:0000313" key="1">
    <source>
        <dbReference type="EnsemblMetazoa" id="AMEM013221-PA"/>
    </source>
</evidence>
<sequence length="111" mass="12481">MFSTDTNAVKMSTFSPRSLQCFSISNSIHSLLLGNSDSRSAICRLFWIGVPVSMMRRRVLIFDTASLIADRLFLIWWPSSQITRSAPGLSRYSLISPSLALRSPTEPLRRS</sequence>
<dbReference type="Proteomes" id="UP000075903">
    <property type="component" value="Unassembled WGS sequence"/>
</dbReference>
<name>A0A182VDQ0_ANOME</name>
<keyword evidence="2" id="KW-1185">Reference proteome</keyword>